<dbReference type="InterPro" id="IPR017972">
    <property type="entry name" value="Cyt_P450_CS"/>
</dbReference>
<gene>
    <name evidence="16" type="primary">LOC108563227</name>
</gene>
<proteinExistence type="inferred from homology"/>
<comment type="similarity">
    <text evidence="5 14">Belongs to the cytochrome P450 family.</text>
</comment>
<evidence type="ECO:0000256" key="11">
    <source>
        <dbReference type="ARBA" id="ARBA00023004"/>
    </source>
</evidence>
<evidence type="ECO:0000313" key="15">
    <source>
        <dbReference type="Proteomes" id="UP000695000"/>
    </source>
</evidence>
<dbReference type="InterPro" id="IPR001128">
    <property type="entry name" value="Cyt_P450"/>
</dbReference>
<evidence type="ECO:0000256" key="12">
    <source>
        <dbReference type="ARBA" id="ARBA00023033"/>
    </source>
</evidence>
<keyword evidence="11 14" id="KW-0408">Iron</keyword>
<dbReference type="PANTHER" id="PTHR24292:SF54">
    <property type="entry name" value="CYP9F3-RELATED"/>
    <property type="match status" value="1"/>
</dbReference>
<keyword evidence="10 14" id="KW-0560">Oxidoreductase</keyword>
<keyword evidence="12 14" id="KW-0503">Monooxygenase</keyword>
<keyword evidence="9" id="KW-0492">Microsome</keyword>
<dbReference type="Gene3D" id="1.10.630.10">
    <property type="entry name" value="Cytochrome P450"/>
    <property type="match status" value="1"/>
</dbReference>
<evidence type="ECO:0000256" key="8">
    <source>
        <dbReference type="ARBA" id="ARBA00022824"/>
    </source>
</evidence>
<dbReference type="InterPro" id="IPR036396">
    <property type="entry name" value="Cyt_P450_sf"/>
</dbReference>
<evidence type="ECO:0000256" key="13">
    <source>
        <dbReference type="ARBA" id="ARBA00023136"/>
    </source>
</evidence>
<dbReference type="CDD" id="cd11056">
    <property type="entry name" value="CYP6-like"/>
    <property type="match status" value="1"/>
</dbReference>
<organism evidence="15 16">
    <name type="scientific">Nicrophorus vespilloides</name>
    <name type="common">Boreal carrion beetle</name>
    <dbReference type="NCBI Taxonomy" id="110193"/>
    <lineage>
        <taxon>Eukaryota</taxon>
        <taxon>Metazoa</taxon>
        <taxon>Ecdysozoa</taxon>
        <taxon>Arthropoda</taxon>
        <taxon>Hexapoda</taxon>
        <taxon>Insecta</taxon>
        <taxon>Pterygota</taxon>
        <taxon>Neoptera</taxon>
        <taxon>Endopterygota</taxon>
        <taxon>Coleoptera</taxon>
        <taxon>Polyphaga</taxon>
        <taxon>Staphyliniformia</taxon>
        <taxon>Silphidae</taxon>
        <taxon>Nicrophorinae</taxon>
        <taxon>Nicrophorus</taxon>
    </lineage>
</organism>
<evidence type="ECO:0000256" key="7">
    <source>
        <dbReference type="ARBA" id="ARBA00022723"/>
    </source>
</evidence>
<dbReference type="Pfam" id="PF00067">
    <property type="entry name" value="p450"/>
    <property type="match status" value="1"/>
</dbReference>
<dbReference type="PRINTS" id="PR00385">
    <property type="entry name" value="P450"/>
</dbReference>
<evidence type="ECO:0000256" key="1">
    <source>
        <dbReference type="ARBA" id="ARBA00001971"/>
    </source>
</evidence>
<evidence type="ECO:0000256" key="5">
    <source>
        <dbReference type="ARBA" id="ARBA00010617"/>
    </source>
</evidence>
<keyword evidence="7 14" id="KW-0479">Metal-binding</keyword>
<protein>
    <submittedName>
        <fullName evidence="16">Cytochrome P450 9e2-like</fullName>
    </submittedName>
</protein>
<dbReference type="SUPFAM" id="SSF48264">
    <property type="entry name" value="Cytochrome P450"/>
    <property type="match status" value="1"/>
</dbReference>
<evidence type="ECO:0000256" key="6">
    <source>
        <dbReference type="ARBA" id="ARBA00022617"/>
    </source>
</evidence>
<keyword evidence="15" id="KW-1185">Reference proteome</keyword>
<comment type="cofactor">
    <cofactor evidence="1">
        <name>heme</name>
        <dbReference type="ChEBI" id="CHEBI:30413"/>
    </cofactor>
</comment>
<dbReference type="PRINTS" id="PR00465">
    <property type="entry name" value="EP450IV"/>
</dbReference>
<dbReference type="GeneID" id="108563227"/>
<dbReference type="RefSeq" id="XP_017777334.1">
    <property type="nucleotide sequence ID" value="XM_017921845.1"/>
</dbReference>
<name>A0ABM1MRY4_NICVS</name>
<comment type="subcellular location">
    <subcellularLocation>
        <location evidence="4">Endoplasmic reticulum membrane</location>
        <topology evidence="4">Peripheral membrane protein</topology>
    </subcellularLocation>
    <subcellularLocation>
        <location evidence="3">Microsome membrane</location>
        <topology evidence="3">Peripheral membrane protein</topology>
    </subcellularLocation>
</comment>
<sequence>MALLLWACIIALLVYLWFDKILKPHKFWKNRGIIHNKPVPIFGDTLDNVRRKESFAALTTKLYNQFSNERYFGWYQFMSPILMIRDLDLIKQIGIKDFDYFTDHVSFSTEDIDPLWSKNLFSNKGQKWREMRPALSPSFTGSKMKMIFHLMVECAENFVQYYLEKNEKIVTVEMKDVFTRFTNDVIASAAFGVNCNSLKDPENGFYKRGLEITDFSGFKGLRFFFYKISPILTKLFNITIISKEAGKFFKSIIEDSIKLREEQRIIRPDILHMLMEAKKGKLSDDSTNSNSEGFATAQEAAYHNTSKKTVITDDDIVAQAIIFFIAGFDSSSTLMTYLAYELAVDQEVQQKLYQEIYETDKLCNGKLTYDELVKMKYLDMVVSETLRKWPPTPTTDRACTKNYVIPASKPGEKDVTIEKGTTVWFPIYGLHMDPQYYPDPTKFDPERFSDENKHKIKSGTFVPFGVGPRNCIGSRFALMENKIIVYFILKYFKIVPIERSVIPVVLSKKHFNMTAEGGMWLGLEKRSLI</sequence>
<evidence type="ECO:0000256" key="2">
    <source>
        <dbReference type="ARBA" id="ARBA00003690"/>
    </source>
</evidence>
<evidence type="ECO:0000256" key="9">
    <source>
        <dbReference type="ARBA" id="ARBA00022848"/>
    </source>
</evidence>
<accession>A0ABM1MRY4</accession>
<keyword evidence="13" id="KW-0472">Membrane</keyword>
<dbReference type="InterPro" id="IPR002403">
    <property type="entry name" value="Cyt_P450_E_grp-IV"/>
</dbReference>
<dbReference type="InterPro" id="IPR050476">
    <property type="entry name" value="Insect_CytP450_Detox"/>
</dbReference>
<reference evidence="16" key="1">
    <citation type="submission" date="2025-08" db="UniProtKB">
        <authorList>
            <consortium name="RefSeq"/>
        </authorList>
    </citation>
    <scope>IDENTIFICATION</scope>
    <source>
        <tissue evidence="16">Whole Larva</tissue>
    </source>
</reference>
<dbReference type="Proteomes" id="UP000695000">
    <property type="component" value="Unplaced"/>
</dbReference>
<dbReference type="PANTHER" id="PTHR24292">
    <property type="entry name" value="CYTOCHROME P450"/>
    <property type="match status" value="1"/>
</dbReference>
<evidence type="ECO:0000256" key="3">
    <source>
        <dbReference type="ARBA" id="ARBA00004174"/>
    </source>
</evidence>
<comment type="function">
    <text evidence="2">May be involved in the metabolism of insect hormones and in the breakdown of synthetic insecticides.</text>
</comment>
<keyword evidence="8" id="KW-0256">Endoplasmic reticulum</keyword>
<evidence type="ECO:0000256" key="4">
    <source>
        <dbReference type="ARBA" id="ARBA00004406"/>
    </source>
</evidence>
<evidence type="ECO:0000313" key="16">
    <source>
        <dbReference type="RefSeq" id="XP_017777334.1"/>
    </source>
</evidence>
<keyword evidence="6 14" id="KW-0349">Heme</keyword>
<dbReference type="PROSITE" id="PS00086">
    <property type="entry name" value="CYTOCHROME_P450"/>
    <property type="match status" value="1"/>
</dbReference>
<evidence type="ECO:0000256" key="10">
    <source>
        <dbReference type="ARBA" id="ARBA00023002"/>
    </source>
</evidence>
<evidence type="ECO:0000256" key="14">
    <source>
        <dbReference type="RuleBase" id="RU000461"/>
    </source>
</evidence>